<evidence type="ECO:0000313" key="2">
    <source>
        <dbReference type="Proteomes" id="UP000298097"/>
    </source>
</evidence>
<organism evidence="1 2">
    <name type="scientific">Leptospira andrefontaineae</name>
    <dbReference type="NCBI Taxonomy" id="2484976"/>
    <lineage>
        <taxon>Bacteria</taxon>
        <taxon>Pseudomonadati</taxon>
        <taxon>Spirochaetota</taxon>
        <taxon>Spirochaetia</taxon>
        <taxon>Leptospirales</taxon>
        <taxon>Leptospiraceae</taxon>
        <taxon>Leptospira</taxon>
    </lineage>
</organism>
<protein>
    <submittedName>
        <fullName evidence="1">Uncharacterized protein</fullName>
    </submittedName>
</protein>
<dbReference type="Gene3D" id="3.40.50.10610">
    <property type="entry name" value="ABC-type transport auxiliary lipoprotein component"/>
    <property type="match status" value="1"/>
</dbReference>
<dbReference type="Proteomes" id="UP000298097">
    <property type="component" value="Unassembled WGS sequence"/>
</dbReference>
<reference evidence="1" key="1">
    <citation type="journal article" date="2019" name="PLoS Negl. Trop. Dis.">
        <title>Revisiting the worldwide diversity of Leptospira species in the environment.</title>
        <authorList>
            <person name="Vincent A.T."/>
            <person name="Schiettekatte O."/>
            <person name="Bourhy P."/>
            <person name="Veyrier F.J."/>
            <person name="Picardeau M."/>
        </authorList>
    </citation>
    <scope>NUCLEOTIDE SEQUENCE [LARGE SCALE GENOMIC DNA]</scope>
    <source>
        <strain evidence="1">201800301</strain>
    </source>
</reference>
<gene>
    <name evidence="1" type="ORF">EHO65_00725</name>
</gene>
<sequence>MLENELRLRENFKIINGARLQIRYSIVPGRRGEIAGGSAVLWFFSLGAYPYRRTWDSIVRFDLYDRLNQQNIKSYSYKVKCTEFFGWLSLALGPVISVSSGLGIQEMILYQEENPKLEEKLIANLQKAIWTDLSNAQISKVLLSKEIVGLPTVAVLPIHIRPEENISEDLEQVFLKQGIPLVERKPEALKRILDQQIFENTGIVKEPSLIGKLLGAKILLSGNVERNKSEENLNLILHETESGRILWKKVVPLQIEISALKNRISNAISEASTFLRTR</sequence>
<proteinExistence type="predicted"/>
<accession>A0A4R9HCM9</accession>
<name>A0A4R9HCM9_9LEPT</name>
<dbReference type="AlphaFoldDB" id="A0A4R9HCM9"/>
<comment type="caution">
    <text evidence="1">The sequence shown here is derived from an EMBL/GenBank/DDBJ whole genome shotgun (WGS) entry which is preliminary data.</text>
</comment>
<keyword evidence="2" id="KW-1185">Reference proteome</keyword>
<dbReference type="RefSeq" id="WP_135772341.1">
    <property type="nucleotide sequence ID" value="NZ_RQEY01000001.1"/>
</dbReference>
<evidence type="ECO:0000313" key="1">
    <source>
        <dbReference type="EMBL" id="TGK44596.1"/>
    </source>
</evidence>
<dbReference type="EMBL" id="RQEY01000001">
    <property type="protein sequence ID" value="TGK44596.1"/>
    <property type="molecule type" value="Genomic_DNA"/>
</dbReference>